<keyword evidence="3" id="KW-0227">DNA damage</keyword>
<evidence type="ECO:0000256" key="6">
    <source>
        <dbReference type="ARBA" id="ARBA00023125"/>
    </source>
</evidence>
<feature type="region of interest" description="Disordered" evidence="9">
    <location>
        <begin position="261"/>
        <end position="285"/>
    </location>
</feature>
<dbReference type="AlphaFoldDB" id="A0A5C1YH87"/>
<gene>
    <name evidence="10" type="ORF">FLP10_08525</name>
</gene>
<name>A0A5C1YH87_9MICO</name>
<dbReference type="InterPro" id="IPR036590">
    <property type="entry name" value="SRAP-like"/>
</dbReference>
<evidence type="ECO:0000256" key="3">
    <source>
        <dbReference type="ARBA" id="ARBA00022763"/>
    </source>
</evidence>
<evidence type="ECO:0000256" key="1">
    <source>
        <dbReference type="ARBA" id="ARBA00008136"/>
    </source>
</evidence>
<accession>A0A5C1YH87</accession>
<dbReference type="PANTHER" id="PTHR13604">
    <property type="entry name" value="DC12-RELATED"/>
    <property type="match status" value="1"/>
</dbReference>
<dbReference type="EMBL" id="CP043505">
    <property type="protein sequence ID" value="QEO14459.1"/>
    <property type="molecule type" value="Genomic_DNA"/>
</dbReference>
<proteinExistence type="inferred from homology"/>
<dbReference type="Proteomes" id="UP000324678">
    <property type="component" value="Chromosome"/>
</dbReference>
<evidence type="ECO:0000256" key="5">
    <source>
        <dbReference type="ARBA" id="ARBA00023124"/>
    </source>
</evidence>
<dbReference type="KEGG" id="ail:FLP10_08525"/>
<keyword evidence="5" id="KW-0190">Covalent protein-DNA linkage</keyword>
<dbReference type="GO" id="GO:0106300">
    <property type="term" value="P:protein-DNA covalent cross-linking repair"/>
    <property type="evidence" value="ECO:0007669"/>
    <property type="project" value="InterPro"/>
</dbReference>
<dbReference type="Pfam" id="PF02586">
    <property type="entry name" value="SRAP"/>
    <property type="match status" value="1"/>
</dbReference>
<evidence type="ECO:0000313" key="11">
    <source>
        <dbReference type="Proteomes" id="UP000324678"/>
    </source>
</evidence>
<evidence type="ECO:0000256" key="8">
    <source>
        <dbReference type="RuleBase" id="RU364100"/>
    </source>
</evidence>
<keyword evidence="2 8" id="KW-0645">Protease</keyword>
<evidence type="ECO:0000256" key="2">
    <source>
        <dbReference type="ARBA" id="ARBA00022670"/>
    </source>
</evidence>
<reference evidence="10 11" key="1">
    <citation type="submission" date="2019-09" db="EMBL/GenBank/DDBJ databases">
        <title>Genome sequencing of strain KACC 19306.</title>
        <authorList>
            <person name="Heo J."/>
            <person name="Kim S.-J."/>
            <person name="Kim J.-S."/>
            <person name="Hong S.-B."/>
            <person name="Kwon S.-W."/>
        </authorList>
    </citation>
    <scope>NUCLEOTIDE SEQUENCE [LARGE SCALE GENOMIC DNA]</scope>
    <source>
        <strain evidence="10 11">KACC 19306</strain>
    </source>
</reference>
<keyword evidence="6" id="KW-0238">DNA-binding</keyword>
<dbReference type="GO" id="GO:0008233">
    <property type="term" value="F:peptidase activity"/>
    <property type="evidence" value="ECO:0007669"/>
    <property type="project" value="UniProtKB-KW"/>
</dbReference>
<dbReference type="GO" id="GO:0006508">
    <property type="term" value="P:proteolysis"/>
    <property type="evidence" value="ECO:0007669"/>
    <property type="project" value="UniProtKB-KW"/>
</dbReference>
<dbReference type="GO" id="GO:0016829">
    <property type="term" value="F:lyase activity"/>
    <property type="evidence" value="ECO:0007669"/>
    <property type="project" value="UniProtKB-KW"/>
</dbReference>
<evidence type="ECO:0000256" key="4">
    <source>
        <dbReference type="ARBA" id="ARBA00022801"/>
    </source>
</evidence>
<organism evidence="10 11">
    <name type="scientific">Agromyces intestinalis</name>
    <dbReference type="NCBI Taxonomy" id="2592652"/>
    <lineage>
        <taxon>Bacteria</taxon>
        <taxon>Bacillati</taxon>
        <taxon>Actinomycetota</taxon>
        <taxon>Actinomycetes</taxon>
        <taxon>Micrococcales</taxon>
        <taxon>Microbacteriaceae</taxon>
        <taxon>Agromyces</taxon>
    </lineage>
</organism>
<dbReference type="InterPro" id="IPR003738">
    <property type="entry name" value="SRAP"/>
</dbReference>
<dbReference type="SUPFAM" id="SSF143081">
    <property type="entry name" value="BB1717-like"/>
    <property type="match status" value="1"/>
</dbReference>
<dbReference type="PANTHER" id="PTHR13604:SF0">
    <property type="entry name" value="ABASIC SITE PROCESSING PROTEIN HMCES"/>
    <property type="match status" value="1"/>
</dbReference>
<evidence type="ECO:0000256" key="7">
    <source>
        <dbReference type="ARBA" id="ARBA00023239"/>
    </source>
</evidence>
<keyword evidence="7" id="KW-0456">Lyase</keyword>
<evidence type="ECO:0000256" key="9">
    <source>
        <dbReference type="SAM" id="MobiDB-lite"/>
    </source>
</evidence>
<dbReference type="Gene3D" id="3.90.1680.10">
    <property type="entry name" value="SOS response associated peptidase-like"/>
    <property type="match status" value="1"/>
</dbReference>
<protein>
    <recommendedName>
        <fullName evidence="8">Abasic site processing protein</fullName>
        <ecNumber evidence="8">3.4.-.-</ecNumber>
    </recommendedName>
</protein>
<dbReference type="EC" id="3.4.-.-" evidence="8"/>
<comment type="similarity">
    <text evidence="1 8">Belongs to the SOS response-associated peptidase family.</text>
</comment>
<keyword evidence="4 8" id="KW-0378">Hydrolase</keyword>
<evidence type="ECO:0000313" key="10">
    <source>
        <dbReference type="EMBL" id="QEO14459.1"/>
    </source>
</evidence>
<keyword evidence="11" id="KW-1185">Reference proteome</keyword>
<dbReference type="GO" id="GO:0003697">
    <property type="term" value="F:single-stranded DNA binding"/>
    <property type="evidence" value="ECO:0007669"/>
    <property type="project" value="InterPro"/>
</dbReference>
<sequence>MGRTLWGKTSSEACTVFDNRLGSCPGDAASVGRGTLGSGQAEGHAMCGRFVVSQKVTDLTDVFDAEDDFPDWQPSFSIAPTEVVPIVRERADRETGEFTRRVEPAVWNFRPSFMKESKRPQFNSRIETVATNGLWKGAFAQGRCIVPMRGYYEWTGEPGSKRAHYLHGPAELLAAAGISTARKLDDGSWQVSTSIITREAKDASGEIHDRMPVYLPLDEVDHYLDPVKLDAGAMQAMVGWLLDVSDRVAATITEYEVDPRVNNSRRVDPGDPTLIEPIDAADSSS</sequence>
<dbReference type="OrthoDB" id="9782620at2"/>